<name>A0A8S0S8B5_OLEEU</name>
<dbReference type="EMBL" id="CACTIH010004037">
    <property type="protein sequence ID" value="CAA2988946.1"/>
    <property type="molecule type" value="Genomic_DNA"/>
</dbReference>
<dbReference type="Proteomes" id="UP000594638">
    <property type="component" value="Unassembled WGS sequence"/>
</dbReference>
<gene>
    <name evidence="1" type="ORF">OLEA9_A061281</name>
</gene>
<evidence type="ECO:0000313" key="2">
    <source>
        <dbReference type="Proteomes" id="UP000594638"/>
    </source>
</evidence>
<comment type="caution">
    <text evidence="1">The sequence shown here is derived from an EMBL/GenBank/DDBJ whole genome shotgun (WGS) entry which is preliminary data.</text>
</comment>
<feature type="non-terminal residue" evidence="1">
    <location>
        <position position="1"/>
    </location>
</feature>
<organism evidence="1 2">
    <name type="scientific">Olea europaea subsp. europaea</name>
    <dbReference type="NCBI Taxonomy" id="158383"/>
    <lineage>
        <taxon>Eukaryota</taxon>
        <taxon>Viridiplantae</taxon>
        <taxon>Streptophyta</taxon>
        <taxon>Embryophyta</taxon>
        <taxon>Tracheophyta</taxon>
        <taxon>Spermatophyta</taxon>
        <taxon>Magnoliopsida</taxon>
        <taxon>eudicotyledons</taxon>
        <taxon>Gunneridae</taxon>
        <taxon>Pentapetalae</taxon>
        <taxon>asterids</taxon>
        <taxon>lamiids</taxon>
        <taxon>Lamiales</taxon>
        <taxon>Oleaceae</taxon>
        <taxon>Oleeae</taxon>
        <taxon>Olea</taxon>
    </lineage>
</organism>
<reference evidence="1 2" key="1">
    <citation type="submission" date="2019-12" db="EMBL/GenBank/DDBJ databases">
        <authorList>
            <person name="Alioto T."/>
            <person name="Alioto T."/>
            <person name="Gomez Garrido J."/>
        </authorList>
    </citation>
    <scope>NUCLEOTIDE SEQUENCE [LARGE SCALE GENOMIC DNA]</scope>
</reference>
<dbReference type="AlphaFoldDB" id="A0A8S0S8B5"/>
<sequence>MPEMLHHFVGHGIGTVFHSQPLIFHHWYCYTSLRASCALLASLNLLALMVKEEVDSTLAEYMINMKQSCGKDTQHNESSIDGIRIREARSESFIVRDYQGEYYLYYMYNNK</sequence>
<proteinExistence type="predicted"/>
<evidence type="ECO:0000313" key="1">
    <source>
        <dbReference type="EMBL" id="CAA2988946.1"/>
    </source>
</evidence>
<accession>A0A8S0S8B5</accession>
<protein>
    <submittedName>
        <fullName evidence="1">Uncharacterized protein</fullName>
    </submittedName>
</protein>
<dbReference type="Gramene" id="OE9A061281T1">
    <property type="protein sequence ID" value="OE9A061281C1"/>
    <property type="gene ID" value="OE9A061281"/>
</dbReference>
<keyword evidence="2" id="KW-1185">Reference proteome</keyword>